<dbReference type="Gene3D" id="3.30.70.360">
    <property type="match status" value="4"/>
</dbReference>
<keyword evidence="4" id="KW-0479">Metal-binding</keyword>
<evidence type="ECO:0000256" key="4">
    <source>
        <dbReference type="ARBA" id="ARBA00022723"/>
    </source>
</evidence>
<dbReference type="GO" id="GO:0008237">
    <property type="term" value="F:metallopeptidase activity"/>
    <property type="evidence" value="ECO:0007669"/>
    <property type="project" value="UniProtKB-KW"/>
</dbReference>
<comment type="cofactor">
    <cofactor evidence="1">
        <name>Zn(2+)</name>
        <dbReference type="ChEBI" id="CHEBI:29105"/>
    </cofactor>
</comment>
<dbReference type="OrthoDB" id="9761532at2"/>
<dbReference type="EMBL" id="FOTJ01000001">
    <property type="protein sequence ID" value="SFL12407.1"/>
    <property type="molecule type" value="Genomic_DNA"/>
</dbReference>
<keyword evidence="7" id="KW-0224">Dipeptidase</keyword>
<evidence type="ECO:0000256" key="6">
    <source>
        <dbReference type="ARBA" id="ARBA00022833"/>
    </source>
</evidence>
<dbReference type="Proteomes" id="UP000181969">
    <property type="component" value="Unassembled WGS sequence"/>
</dbReference>
<dbReference type="GO" id="GO:0008270">
    <property type="term" value="F:zinc ion binding"/>
    <property type="evidence" value="ECO:0007669"/>
    <property type="project" value="InterPro"/>
</dbReference>
<dbReference type="PANTHER" id="PTHR43808:SF31">
    <property type="entry name" value="N-ACETYL-L-CITRULLINE DEACETYLASE"/>
    <property type="match status" value="1"/>
</dbReference>
<evidence type="ECO:0000256" key="3">
    <source>
        <dbReference type="ARBA" id="ARBA00022670"/>
    </source>
</evidence>
<dbReference type="Pfam" id="PF01546">
    <property type="entry name" value="Peptidase_M20"/>
    <property type="match status" value="1"/>
</dbReference>
<evidence type="ECO:0000256" key="5">
    <source>
        <dbReference type="ARBA" id="ARBA00022801"/>
    </source>
</evidence>
<dbReference type="SUPFAM" id="SSF55031">
    <property type="entry name" value="Bacterial exopeptidase dimerisation domain"/>
    <property type="match status" value="1"/>
</dbReference>
<name>A0A1I4F6E9_9LACT</name>
<accession>A0A1I4F6E9</accession>
<reference evidence="9 10" key="1">
    <citation type="submission" date="2016-10" db="EMBL/GenBank/DDBJ databases">
        <authorList>
            <person name="de Groot N.N."/>
        </authorList>
    </citation>
    <scope>NUCLEOTIDE SEQUENCE [LARGE SCALE GENOMIC DNA]</scope>
    <source>
        <strain evidence="9 10">M79</strain>
    </source>
</reference>
<dbReference type="InterPro" id="IPR010964">
    <property type="entry name" value="M20A_pepV-rel"/>
</dbReference>
<keyword evidence="6" id="KW-0862">Zinc</keyword>
<evidence type="ECO:0000313" key="9">
    <source>
        <dbReference type="EMBL" id="SFL12407.1"/>
    </source>
</evidence>
<dbReference type="PROSITE" id="PS00758">
    <property type="entry name" value="ARGE_DAPE_CPG2_1"/>
    <property type="match status" value="1"/>
</dbReference>
<dbReference type="AlphaFoldDB" id="A0A1I4F6E9"/>
<dbReference type="NCBIfam" id="TIGR01887">
    <property type="entry name" value="dipeptidaselike"/>
    <property type="match status" value="1"/>
</dbReference>
<dbReference type="PANTHER" id="PTHR43808">
    <property type="entry name" value="ACETYLORNITHINE DEACETYLASE"/>
    <property type="match status" value="1"/>
</dbReference>
<dbReference type="GO" id="GO:0006526">
    <property type="term" value="P:L-arginine biosynthetic process"/>
    <property type="evidence" value="ECO:0007669"/>
    <property type="project" value="TreeGrafter"/>
</dbReference>
<dbReference type="Gene3D" id="3.40.630.10">
    <property type="entry name" value="Zn peptidases"/>
    <property type="match status" value="2"/>
</dbReference>
<evidence type="ECO:0000256" key="1">
    <source>
        <dbReference type="ARBA" id="ARBA00001947"/>
    </source>
</evidence>
<dbReference type="InterPro" id="IPR036264">
    <property type="entry name" value="Bact_exopeptidase_dim_dom"/>
</dbReference>
<proteinExistence type="inferred from homology"/>
<keyword evidence="8" id="KW-0482">Metalloprotease</keyword>
<dbReference type="InterPro" id="IPR001261">
    <property type="entry name" value="ArgE/DapE_CS"/>
</dbReference>
<organism evidence="9 10">
    <name type="scientific">Lactococcus garvieae</name>
    <dbReference type="NCBI Taxonomy" id="1363"/>
    <lineage>
        <taxon>Bacteria</taxon>
        <taxon>Bacillati</taxon>
        <taxon>Bacillota</taxon>
        <taxon>Bacilli</taxon>
        <taxon>Lactobacillales</taxon>
        <taxon>Streptococcaceae</taxon>
        <taxon>Lactococcus</taxon>
    </lineage>
</organism>
<evidence type="ECO:0000256" key="2">
    <source>
        <dbReference type="ARBA" id="ARBA00006247"/>
    </source>
</evidence>
<sequence length="430" mass="47830">MYRTEIEQNWEEYVALLKEAIAIPSVKGKAEAGAPFGVEARQALDYVIGKAKTYGLQTQIIKDAMGYAQLGEGEEYIGVVGHLDVVAADGQGWLSSPFKLDEREGYFYGRGVLDNKGPILSCLFALKLLKERNFKPRLPIRIIFGTDEESGSADVPLYLSEEKAPVFGFTPDCKFPVVYGERGVVALELTTRFAHGVLDTLGDFHGEMAKDFVPDDIQLSGGHQTYSAKGLRTPSNAPELGKNAITALASVLQNNLENKELRDYFSWLTQSFHEKHFGQGIGIAFSDQESGRLILTPYKIKRENNDIHLSLSIRYPVTVTEEQVINALSENLYEGTSINIIRSLPGTYVDKTKKEIQELSRIYEKVTGLNGQPVTTTGATYARSMPNIVAFGPSFPGEKGIAHKENEYINIEHLKQMVEIYMESIERLCQ</sequence>
<dbReference type="GO" id="GO:0008777">
    <property type="term" value="F:acetylornithine deacetylase activity"/>
    <property type="evidence" value="ECO:0007669"/>
    <property type="project" value="TreeGrafter"/>
</dbReference>
<evidence type="ECO:0000313" key="10">
    <source>
        <dbReference type="Proteomes" id="UP000181969"/>
    </source>
</evidence>
<evidence type="ECO:0000256" key="7">
    <source>
        <dbReference type="ARBA" id="ARBA00022997"/>
    </source>
</evidence>
<dbReference type="InterPro" id="IPR050072">
    <property type="entry name" value="Peptidase_M20A"/>
</dbReference>
<dbReference type="InterPro" id="IPR002933">
    <property type="entry name" value="Peptidase_M20"/>
</dbReference>
<keyword evidence="5" id="KW-0378">Hydrolase</keyword>
<gene>
    <name evidence="9" type="ORF">SAMN05216438_101400</name>
</gene>
<evidence type="ECO:0000256" key="8">
    <source>
        <dbReference type="ARBA" id="ARBA00023049"/>
    </source>
</evidence>
<keyword evidence="3" id="KW-0645">Protease</keyword>
<dbReference type="RefSeq" id="WP_074750218.1">
    <property type="nucleotide sequence ID" value="NZ_CAXVJC010000014.1"/>
</dbReference>
<dbReference type="GO" id="GO:0016805">
    <property type="term" value="F:dipeptidase activity"/>
    <property type="evidence" value="ECO:0007669"/>
    <property type="project" value="UniProtKB-KW"/>
</dbReference>
<protein>
    <submittedName>
        <fullName evidence="9">Succinyl-diaminopimelate desuccinylase</fullName>
    </submittedName>
</protein>
<comment type="similarity">
    <text evidence="2">Belongs to the peptidase M20A family.</text>
</comment>
<dbReference type="GO" id="GO:0006508">
    <property type="term" value="P:proteolysis"/>
    <property type="evidence" value="ECO:0007669"/>
    <property type="project" value="UniProtKB-KW"/>
</dbReference>
<dbReference type="SUPFAM" id="SSF53187">
    <property type="entry name" value="Zn-dependent exopeptidases"/>
    <property type="match status" value="1"/>
</dbReference>